<evidence type="ECO:0000256" key="5">
    <source>
        <dbReference type="SAM" id="MobiDB-lite"/>
    </source>
</evidence>
<evidence type="ECO:0000256" key="4">
    <source>
        <dbReference type="ARBA" id="ARBA00023136"/>
    </source>
</evidence>
<name>A0A271J2C0_9BACT</name>
<dbReference type="RefSeq" id="WP_095511167.1">
    <property type="nucleotide sequence ID" value="NZ_MQWD01000001.1"/>
</dbReference>
<dbReference type="Proteomes" id="UP000216339">
    <property type="component" value="Unassembled WGS sequence"/>
</dbReference>
<dbReference type="EMBL" id="MQWD01000001">
    <property type="protein sequence ID" value="PAP77500.1"/>
    <property type="molecule type" value="Genomic_DNA"/>
</dbReference>
<organism evidence="6 7">
    <name type="scientific">Rubrivirga marina</name>
    <dbReference type="NCBI Taxonomy" id="1196024"/>
    <lineage>
        <taxon>Bacteria</taxon>
        <taxon>Pseudomonadati</taxon>
        <taxon>Rhodothermota</taxon>
        <taxon>Rhodothermia</taxon>
        <taxon>Rhodothermales</taxon>
        <taxon>Rubricoccaceae</taxon>
        <taxon>Rubrivirga</taxon>
    </lineage>
</organism>
<dbReference type="GO" id="GO:0017003">
    <property type="term" value="P:protein-heme linkage"/>
    <property type="evidence" value="ECO:0007669"/>
    <property type="project" value="InterPro"/>
</dbReference>
<dbReference type="InterPro" id="IPR012340">
    <property type="entry name" value="NA-bd_OB-fold"/>
</dbReference>
<evidence type="ECO:0000256" key="3">
    <source>
        <dbReference type="ARBA" id="ARBA00022748"/>
    </source>
</evidence>
<keyword evidence="2" id="KW-0408">Iron</keyword>
<dbReference type="InterPro" id="IPR004329">
    <property type="entry name" value="CcmE"/>
</dbReference>
<evidence type="ECO:0000256" key="2">
    <source>
        <dbReference type="ARBA" id="ARBA00022617"/>
    </source>
</evidence>
<gene>
    <name evidence="6" type="ORF">BSZ37_14155</name>
</gene>
<dbReference type="AlphaFoldDB" id="A0A271J2C0"/>
<keyword evidence="2" id="KW-0479">Metal-binding</keyword>
<evidence type="ECO:0000256" key="1">
    <source>
        <dbReference type="ARBA" id="ARBA00004370"/>
    </source>
</evidence>
<keyword evidence="7" id="KW-1185">Reference proteome</keyword>
<sequence length="151" mass="16353">MRPTTLLGIAFVGIFGFLVVTSFSDQVTGWETFEDAAENGRKAHVVGTWVRDAPSGYDPARNVFTFTMADTAGTVRSVVYANPRPANFEDAERVVVQGRMTAGAQGEVFEAEHILVKCPSKYNDMRDVEGGHPDDIPRGEREPVTTASAGS</sequence>
<dbReference type="InterPro" id="IPR036127">
    <property type="entry name" value="CcmE-like_sf"/>
</dbReference>
<dbReference type="Gene3D" id="2.40.50.140">
    <property type="entry name" value="Nucleic acid-binding proteins"/>
    <property type="match status" value="1"/>
</dbReference>
<dbReference type="SUPFAM" id="SSF82093">
    <property type="entry name" value="Heme chaperone CcmE"/>
    <property type="match status" value="1"/>
</dbReference>
<keyword evidence="3" id="KW-0201">Cytochrome c-type biogenesis</keyword>
<accession>A0A271J2C0</accession>
<keyword evidence="4" id="KW-0472">Membrane</keyword>
<feature type="compositionally biased region" description="Basic and acidic residues" evidence="5">
    <location>
        <begin position="125"/>
        <end position="143"/>
    </location>
</feature>
<dbReference type="GO" id="GO:0017004">
    <property type="term" value="P:cytochrome complex assembly"/>
    <property type="evidence" value="ECO:0007669"/>
    <property type="project" value="UniProtKB-KW"/>
</dbReference>
<evidence type="ECO:0008006" key="8">
    <source>
        <dbReference type="Google" id="ProtNLM"/>
    </source>
</evidence>
<dbReference type="GO" id="GO:0020037">
    <property type="term" value="F:heme binding"/>
    <property type="evidence" value="ECO:0007669"/>
    <property type="project" value="InterPro"/>
</dbReference>
<comment type="subcellular location">
    <subcellularLocation>
        <location evidence="1">Membrane</location>
    </subcellularLocation>
</comment>
<proteinExistence type="predicted"/>
<dbReference type="OrthoDB" id="1524250at2"/>
<evidence type="ECO:0000313" key="7">
    <source>
        <dbReference type="Proteomes" id="UP000216339"/>
    </source>
</evidence>
<dbReference type="GO" id="GO:0005886">
    <property type="term" value="C:plasma membrane"/>
    <property type="evidence" value="ECO:0007669"/>
    <property type="project" value="InterPro"/>
</dbReference>
<keyword evidence="2" id="KW-0349">Heme</keyword>
<evidence type="ECO:0000313" key="6">
    <source>
        <dbReference type="EMBL" id="PAP77500.1"/>
    </source>
</evidence>
<feature type="region of interest" description="Disordered" evidence="5">
    <location>
        <begin position="125"/>
        <end position="151"/>
    </location>
</feature>
<protein>
    <recommendedName>
        <fullName evidence="8">Cytochrome C biogenesis protein</fullName>
    </recommendedName>
</protein>
<reference evidence="6 7" key="1">
    <citation type="submission" date="2016-11" db="EMBL/GenBank/DDBJ databases">
        <title>Study of marine rhodopsin-containing bacteria.</title>
        <authorList>
            <person name="Yoshizawa S."/>
            <person name="Kumagai Y."/>
            <person name="Kogure K."/>
        </authorList>
    </citation>
    <scope>NUCLEOTIDE SEQUENCE [LARGE SCALE GENOMIC DNA]</scope>
    <source>
        <strain evidence="6 7">SAORIC-28</strain>
    </source>
</reference>
<comment type="caution">
    <text evidence="6">The sequence shown here is derived from an EMBL/GenBank/DDBJ whole genome shotgun (WGS) entry which is preliminary data.</text>
</comment>
<dbReference type="Pfam" id="PF03100">
    <property type="entry name" value="CcmE"/>
    <property type="match status" value="1"/>
</dbReference>